<dbReference type="OrthoDB" id="407609at2759"/>
<dbReference type="Proteomes" id="UP000014680">
    <property type="component" value="Unassembled WGS sequence"/>
</dbReference>
<proteinExistence type="predicted"/>
<dbReference type="PANTHER" id="PTHR12849:SF0">
    <property type="entry name" value="LARIAT DEBRANCHING ENZYME"/>
    <property type="match status" value="1"/>
</dbReference>
<reference evidence="2 3" key="1">
    <citation type="submission" date="2012-10" db="EMBL/GenBank/DDBJ databases">
        <authorList>
            <person name="Zafar N."/>
            <person name="Inman J."/>
            <person name="Hall N."/>
            <person name="Lorenzi H."/>
            <person name="Caler E."/>
        </authorList>
    </citation>
    <scope>NUCLEOTIDE SEQUENCE [LARGE SCALE GENOMIC DNA]</scope>
    <source>
        <strain evidence="2 3">IP1</strain>
    </source>
</reference>
<dbReference type="InterPro" id="IPR004843">
    <property type="entry name" value="Calcineurin-like_PHP"/>
</dbReference>
<dbReference type="PANTHER" id="PTHR12849">
    <property type="entry name" value="RNA LARIAT DEBRANCHING ENZYME"/>
    <property type="match status" value="1"/>
</dbReference>
<evidence type="ECO:0000259" key="1">
    <source>
        <dbReference type="Pfam" id="PF00149"/>
    </source>
</evidence>
<dbReference type="InterPro" id="IPR029052">
    <property type="entry name" value="Metallo-depent_PP-like"/>
</dbReference>
<accession>A0A0A1TXQ4</accession>
<gene>
    <name evidence="2" type="ORF">EIN_277250</name>
</gene>
<dbReference type="RefSeq" id="XP_004183681.1">
    <property type="nucleotide sequence ID" value="XM_004183633.1"/>
</dbReference>
<dbReference type="VEuPathDB" id="AmoebaDB:EIN_277250"/>
<dbReference type="GO" id="GO:0008419">
    <property type="term" value="F:RNA lariat debranching enzyme activity"/>
    <property type="evidence" value="ECO:0007669"/>
    <property type="project" value="TreeGrafter"/>
</dbReference>
<keyword evidence="3" id="KW-1185">Reference proteome</keyword>
<feature type="domain" description="Calcineurin-like phosphoesterase" evidence="1">
    <location>
        <begin position="8"/>
        <end position="233"/>
    </location>
</feature>
<dbReference type="GeneID" id="14883307"/>
<dbReference type="AlphaFoldDB" id="A0A0A1TXQ4"/>
<protein>
    <submittedName>
        <fullName evidence="2">Lariat debranching enzyme, putative</fullName>
    </submittedName>
</protein>
<name>A0A0A1TXQ4_ENTIV</name>
<organism evidence="2 3">
    <name type="scientific">Entamoeba invadens IP1</name>
    <dbReference type="NCBI Taxonomy" id="370355"/>
    <lineage>
        <taxon>Eukaryota</taxon>
        <taxon>Amoebozoa</taxon>
        <taxon>Evosea</taxon>
        <taxon>Archamoebae</taxon>
        <taxon>Mastigamoebida</taxon>
        <taxon>Entamoebidae</taxon>
        <taxon>Entamoeba</taxon>
    </lineage>
</organism>
<evidence type="ECO:0000313" key="2">
    <source>
        <dbReference type="EMBL" id="ELP84335.1"/>
    </source>
</evidence>
<dbReference type="Pfam" id="PF00149">
    <property type="entry name" value="Metallophos"/>
    <property type="match status" value="1"/>
</dbReference>
<dbReference type="OMA" id="IGGNHEP"/>
<dbReference type="SUPFAM" id="SSF56300">
    <property type="entry name" value="Metallo-dependent phosphatases"/>
    <property type="match status" value="1"/>
</dbReference>
<sequence>MLAKPTLHIAVTGCVHGQLQKMYEAVHVHEEATGKKVSFLICCGDFQSLRTEADFDFFKSNVSHRDLCDFHLYHEKKLTAPILTIFVGGNHEASNVLLNAFYGGYLAPNIYYMGFVGLVKLFGLRILGVSGIFKFYDVNKPFYYPPERRDLITMFHSKNFQIEMSKKLQAKSPIDVVFSHDWPQGIVMKGDYQQLYKYQPGFRKDGPKLGSLVNAKILEEIKPVNWFAGHMHCEYR</sequence>
<feature type="non-terminal residue" evidence="2">
    <location>
        <position position="236"/>
    </location>
</feature>
<dbReference type="GO" id="GO:0005634">
    <property type="term" value="C:nucleus"/>
    <property type="evidence" value="ECO:0007669"/>
    <property type="project" value="TreeGrafter"/>
</dbReference>
<dbReference type="KEGG" id="eiv:EIN_277250"/>
<dbReference type="EMBL" id="KB207139">
    <property type="protein sequence ID" value="ELP84335.1"/>
    <property type="molecule type" value="Genomic_DNA"/>
</dbReference>
<evidence type="ECO:0000313" key="3">
    <source>
        <dbReference type="Proteomes" id="UP000014680"/>
    </source>
</evidence>
<dbReference type="GO" id="GO:0000398">
    <property type="term" value="P:mRNA splicing, via spliceosome"/>
    <property type="evidence" value="ECO:0007669"/>
    <property type="project" value="TreeGrafter"/>
</dbReference>